<evidence type="ECO:0000313" key="2">
    <source>
        <dbReference type="Proteomes" id="UP001368270"/>
    </source>
</evidence>
<accession>A0ABU8QL74</accession>
<protein>
    <submittedName>
        <fullName evidence="1">Uncharacterized protein</fullName>
    </submittedName>
</protein>
<comment type="caution">
    <text evidence="1">The sequence shown here is derived from an EMBL/GenBank/DDBJ whole genome shotgun (WGS) entry which is preliminary data.</text>
</comment>
<keyword evidence="2" id="KW-1185">Reference proteome</keyword>
<evidence type="ECO:0000313" key="1">
    <source>
        <dbReference type="EMBL" id="MEJ5220164.1"/>
    </source>
</evidence>
<gene>
    <name evidence="1" type="ORF">WG622_18060</name>
</gene>
<organism evidence="1 2">
    <name type="scientific">Cognatishimia coralii</name>
    <dbReference type="NCBI Taxonomy" id="3083254"/>
    <lineage>
        <taxon>Bacteria</taxon>
        <taxon>Pseudomonadati</taxon>
        <taxon>Pseudomonadota</taxon>
        <taxon>Alphaproteobacteria</taxon>
        <taxon>Rhodobacterales</taxon>
        <taxon>Paracoccaceae</taxon>
        <taxon>Cognatishimia</taxon>
    </lineage>
</organism>
<dbReference type="RefSeq" id="WP_339404770.1">
    <property type="nucleotide sequence ID" value="NZ_JBBGAZ010000018.1"/>
</dbReference>
<name>A0ABU8QL74_9RHOB</name>
<proteinExistence type="predicted"/>
<dbReference type="Proteomes" id="UP001368270">
    <property type="component" value="Unassembled WGS sequence"/>
</dbReference>
<dbReference type="EMBL" id="JBBGAZ010000018">
    <property type="protein sequence ID" value="MEJ5220164.1"/>
    <property type="molecule type" value="Genomic_DNA"/>
</dbReference>
<sequence length="49" mass="5385">MAQLTGGVFETKGWLVAHERQAAKAFKIESIPLAVAGEREWTDTALIWG</sequence>
<reference evidence="1 2" key="1">
    <citation type="submission" date="2024-03" db="EMBL/GenBank/DDBJ databases">
        <title>Cognatishimia coralii sp. nov., a marine bacterium isolated from coral surrounding seawater.</title>
        <authorList>
            <person name="Liu X."/>
            <person name="Liu S."/>
            <person name="Sun H."/>
            <person name="Zhang Y."/>
        </authorList>
    </citation>
    <scope>NUCLEOTIDE SEQUENCE [LARGE SCALE GENOMIC DNA]</scope>
    <source>
        <strain evidence="1 2">D5M38</strain>
    </source>
</reference>